<dbReference type="EMBL" id="JAGTXO010000012">
    <property type="protein sequence ID" value="KAG8464758.1"/>
    <property type="molecule type" value="Genomic_DNA"/>
</dbReference>
<dbReference type="Proteomes" id="UP000751190">
    <property type="component" value="Unassembled WGS sequence"/>
</dbReference>
<gene>
    <name evidence="2" type="ORF">KFE25_010126</name>
</gene>
<dbReference type="OrthoDB" id="10504898at2759"/>
<dbReference type="OMA" id="MLRISEW"/>
<comment type="caution">
    <text evidence="2">The sequence shown here is derived from an EMBL/GenBank/DDBJ whole genome shotgun (WGS) entry which is preliminary data.</text>
</comment>
<keyword evidence="3" id="KW-1185">Reference proteome</keyword>
<evidence type="ECO:0000256" key="1">
    <source>
        <dbReference type="SAM" id="SignalP"/>
    </source>
</evidence>
<evidence type="ECO:0000313" key="3">
    <source>
        <dbReference type="Proteomes" id="UP000751190"/>
    </source>
</evidence>
<feature type="chain" id="PRO_5035281893" evidence="1">
    <location>
        <begin position="22"/>
        <end position="211"/>
    </location>
</feature>
<sequence length="211" mass="22949">MPLRSTKSAALLVLAATPTAALCCLRAGATRVTLLRARSVVRLATPSDEDLFASLRARLSNGDDPKALQPLGPDEVSAVSLGPADLIKYVMDALVQKRFEVLLGFAAAVEGGKTMDFVGQLQPGAFSSPEALISFMDKEARYRTMLRISEWKPMGQCVLSNLSRNGQQKLLVRPATGNWEELYLNIQLVPYLEASKRWIITSMHKAGTADS</sequence>
<name>A0A8J5XI30_DIALT</name>
<accession>A0A8J5XI30</accession>
<evidence type="ECO:0000313" key="2">
    <source>
        <dbReference type="EMBL" id="KAG8464758.1"/>
    </source>
</evidence>
<organism evidence="2 3">
    <name type="scientific">Diacronema lutheri</name>
    <name type="common">Unicellular marine alga</name>
    <name type="synonym">Monochrysis lutheri</name>
    <dbReference type="NCBI Taxonomy" id="2081491"/>
    <lineage>
        <taxon>Eukaryota</taxon>
        <taxon>Haptista</taxon>
        <taxon>Haptophyta</taxon>
        <taxon>Pavlovophyceae</taxon>
        <taxon>Pavlovales</taxon>
        <taxon>Pavlovaceae</taxon>
        <taxon>Diacronema</taxon>
    </lineage>
</organism>
<keyword evidence="1" id="KW-0732">Signal</keyword>
<proteinExistence type="predicted"/>
<protein>
    <submittedName>
        <fullName evidence="2">Uncharacterized protein</fullName>
    </submittedName>
</protein>
<feature type="signal peptide" evidence="1">
    <location>
        <begin position="1"/>
        <end position="21"/>
    </location>
</feature>
<dbReference type="AlphaFoldDB" id="A0A8J5XI30"/>
<reference evidence="2" key="1">
    <citation type="submission" date="2021-05" db="EMBL/GenBank/DDBJ databases">
        <title>The genome of the haptophyte Pavlova lutheri (Diacronema luteri, Pavlovales) - a model for lipid biosynthesis in eukaryotic algae.</title>
        <authorList>
            <person name="Hulatt C.J."/>
            <person name="Posewitz M.C."/>
        </authorList>
    </citation>
    <scope>NUCLEOTIDE SEQUENCE</scope>
    <source>
        <strain evidence="2">NIVA-4/92</strain>
    </source>
</reference>